<evidence type="ECO:0000256" key="1">
    <source>
        <dbReference type="ARBA" id="ARBA00044755"/>
    </source>
</evidence>
<keyword evidence="4" id="KW-1185">Reference proteome</keyword>
<sequence>MIDTMIGANTVIRGAIIAEETLRIDGAVQGEAISKGAVIVGADGVIEGDVTAESILVAGRVKGNIYVREKTEITADGSVEGDITTKTLVIDEGAAFKGSCYMQVSEVVIENPEVPAVEEKKESDAAKEDKKAS</sequence>
<reference evidence="3 4" key="1">
    <citation type="submission" date="2011-08" db="EMBL/GenBank/DDBJ databases">
        <title>The Genome Sequence of Clostridium hathewayi WAL-18680.</title>
        <authorList>
            <consortium name="The Broad Institute Genome Sequencing Platform"/>
            <person name="Earl A."/>
            <person name="Ward D."/>
            <person name="Feldgarden M."/>
            <person name="Gevers D."/>
            <person name="Finegold S.M."/>
            <person name="Summanen P.H."/>
            <person name="Molitoris D.R."/>
            <person name="Song M."/>
            <person name="Daigneault M."/>
            <person name="Allen-Vercoe E."/>
            <person name="Young S.K."/>
            <person name="Zeng Q."/>
            <person name="Gargeya S."/>
            <person name="Fitzgerald M."/>
            <person name="Haas B."/>
            <person name="Abouelleil A."/>
            <person name="Alvarado L."/>
            <person name="Arachchi H.M."/>
            <person name="Berlin A."/>
            <person name="Brown A."/>
            <person name="Chapman S.B."/>
            <person name="Chen Z."/>
            <person name="Dunbar C."/>
            <person name="Freedman E."/>
            <person name="Gearin G."/>
            <person name="Gellesch M."/>
            <person name="Goldberg J."/>
            <person name="Griggs A."/>
            <person name="Gujja S."/>
            <person name="Heiman D."/>
            <person name="Howarth C."/>
            <person name="Larson L."/>
            <person name="Lui A."/>
            <person name="MacDonald P.J.P."/>
            <person name="Montmayeur A."/>
            <person name="Murphy C."/>
            <person name="Neiman D."/>
            <person name="Pearson M."/>
            <person name="Priest M."/>
            <person name="Roberts A."/>
            <person name="Saif S."/>
            <person name="Shea T."/>
            <person name="Shenoy N."/>
            <person name="Sisk P."/>
            <person name="Stolte C."/>
            <person name="Sykes S."/>
            <person name="Wortman J."/>
            <person name="Nusbaum C."/>
            <person name="Birren B."/>
        </authorList>
    </citation>
    <scope>NUCLEOTIDE SEQUENCE [LARGE SCALE GENOMIC DNA]</scope>
    <source>
        <strain evidence="3 4">WAL-18680</strain>
    </source>
</reference>
<organism evidence="3 4">
    <name type="scientific">Hungatella hathewayi WAL-18680</name>
    <dbReference type="NCBI Taxonomy" id="742737"/>
    <lineage>
        <taxon>Bacteria</taxon>
        <taxon>Bacillati</taxon>
        <taxon>Bacillota</taxon>
        <taxon>Clostridia</taxon>
        <taxon>Lachnospirales</taxon>
        <taxon>Lachnospiraceae</taxon>
        <taxon>Hungatella</taxon>
    </lineage>
</organism>
<dbReference type="EMBL" id="ADLN01000096">
    <property type="protein sequence ID" value="EHI58538.1"/>
    <property type="molecule type" value="Genomic_DNA"/>
</dbReference>
<evidence type="ECO:0000313" key="4">
    <source>
        <dbReference type="Proteomes" id="UP000005384"/>
    </source>
</evidence>
<protein>
    <recommendedName>
        <fullName evidence="5">Polymer-forming cytoskeletal protein</fullName>
    </recommendedName>
</protein>
<dbReference type="RefSeq" id="WP_006781487.1">
    <property type="nucleotide sequence ID" value="NZ_CP040506.1"/>
</dbReference>
<proteinExistence type="inferred from homology"/>
<evidence type="ECO:0000256" key="2">
    <source>
        <dbReference type="SAM" id="MobiDB-lite"/>
    </source>
</evidence>
<gene>
    <name evidence="3" type="ORF">HMPREF9473_03497</name>
</gene>
<dbReference type="AlphaFoldDB" id="G5IJ24"/>
<dbReference type="Proteomes" id="UP000005384">
    <property type="component" value="Unassembled WGS sequence"/>
</dbReference>
<dbReference type="PATRIC" id="fig|742737.3.peg.3476"/>
<dbReference type="PANTHER" id="PTHR35024:SF4">
    <property type="entry name" value="POLYMER-FORMING CYTOSKELETAL PROTEIN"/>
    <property type="match status" value="1"/>
</dbReference>
<name>G5IJ24_9FIRM</name>
<dbReference type="Pfam" id="PF04519">
    <property type="entry name" value="Bactofilin"/>
    <property type="match status" value="1"/>
</dbReference>
<evidence type="ECO:0000313" key="3">
    <source>
        <dbReference type="EMBL" id="EHI58538.1"/>
    </source>
</evidence>
<comment type="caution">
    <text evidence="3">The sequence shown here is derived from an EMBL/GenBank/DDBJ whole genome shotgun (WGS) entry which is preliminary data.</text>
</comment>
<feature type="compositionally biased region" description="Basic and acidic residues" evidence="2">
    <location>
        <begin position="117"/>
        <end position="133"/>
    </location>
</feature>
<accession>G5IJ24</accession>
<dbReference type="PANTHER" id="PTHR35024">
    <property type="entry name" value="HYPOTHETICAL CYTOSOLIC PROTEIN"/>
    <property type="match status" value="1"/>
</dbReference>
<dbReference type="HOGENOM" id="CLU_072799_6_3_9"/>
<comment type="similarity">
    <text evidence="1">Belongs to the bactofilin family.</text>
</comment>
<evidence type="ECO:0008006" key="5">
    <source>
        <dbReference type="Google" id="ProtNLM"/>
    </source>
</evidence>
<feature type="region of interest" description="Disordered" evidence="2">
    <location>
        <begin position="114"/>
        <end position="133"/>
    </location>
</feature>
<dbReference type="InterPro" id="IPR007607">
    <property type="entry name" value="BacA/B"/>
</dbReference>